<accession>A0ABS9S6J3</accession>
<evidence type="ECO:0000259" key="2">
    <source>
        <dbReference type="Pfam" id="PF20033"/>
    </source>
</evidence>
<organism evidence="3 4">
    <name type="scientific">Vreelandella neptunia</name>
    <dbReference type="NCBI Taxonomy" id="115551"/>
    <lineage>
        <taxon>Bacteria</taxon>
        <taxon>Pseudomonadati</taxon>
        <taxon>Pseudomonadota</taxon>
        <taxon>Gammaproteobacteria</taxon>
        <taxon>Oceanospirillales</taxon>
        <taxon>Halomonadaceae</taxon>
        <taxon>Vreelandella</taxon>
    </lineage>
</organism>
<dbReference type="InterPro" id="IPR045497">
    <property type="entry name" value="DUF6438"/>
</dbReference>
<name>A0ABS9S6J3_9GAMM</name>
<dbReference type="PROSITE" id="PS51257">
    <property type="entry name" value="PROKAR_LIPOPROTEIN"/>
    <property type="match status" value="1"/>
</dbReference>
<evidence type="ECO:0000313" key="4">
    <source>
        <dbReference type="Proteomes" id="UP001320609"/>
    </source>
</evidence>
<dbReference type="Proteomes" id="UP001320609">
    <property type="component" value="Unassembled WGS sequence"/>
</dbReference>
<dbReference type="EMBL" id="JAKVTW010000006">
    <property type="protein sequence ID" value="MCH4811719.1"/>
    <property type="molecule type" value="Genomic_DNA"/>
</dbReference>
<reference evidence="3 4" key="1">
    <citation type="submission" date="2022-03" db="EMBL/GenBank/DDBJ databases">
        <title>Genomic signatures underlying metal tolerance in selected Arctic bacterial isolates.</title>
        <authorList>
            <person name="Thomas F.A."/>
            <person name="Venkatachalam S."/>
            <person name="Krishnan K.P."/>
        </authorList>
    </citation>
    <scope>NUCLEOTIDE SEQUENCE [LARGE SCALE GENOMIC DNA]</scope>
    <source>
        <strain evidence="3 4">HM116</strain>
    </source>
</reference>
<evidence type="ECO:0000313" key="3">
    <source>
        <dbReference type="EMBL" id="MCH4811719.1"/>
    </source>
</evidence>
<evidence type="ECO:0000256" key="1">
    <source>
        <dbReference type="SAM" id="SignalP"/>
    </source>
</evidence>
<dbReference type="Pfam" id="PF20033">
    <property type="entry name" value="DUF6438"/>
    <property type="match status" value="1"/>
</dbReference>
<proteinExistence type="predicted"/>
<dbReference type="RefSeq" id="WP_240718090.1">
    <property type="nucleotide sequence ID" value="NZ_JAKVTW010000006.1"/>
</dbReference>
<sequence length="162" mass="17903">MRFPTTCFAVSTLALMMTGCAQQHTTTSANDLAEIRYEVGPCYGTCPVYSVEVKADGTTRYMGERHTAVEGERMQSGSATAFLSLQERLAPIQPDMGTTQQPLDCEPRATDLPHYTVTWVNQNGEQAVLEHDTGCHSESGRERTEILRSLSAELGIENWVQE</sequence>
<feature type="domain" description="DUF6438" evidence="2">
    <location>
        <begin position="34"/>
        <end position="133"/>
    </location>
</feature>
<protein>
    <submittedName>
        <fullName evidence="3">DUF6438 domain-containing protein</fullName>
    </submittedName>
</protein>
<comment type="caution">
    <text evidence="3">The sequence shown here is derived from an EMBL/GenBank/DDBJ whole genome shotgun (WGS) entry which is preliminary data.</text>
</comment>
<feature type="chain" id="PRO_5045249406" evidence="1">
    <location>
        <begin position="24"/>
        <end position="162"/>
    </location>
</feature>
<gene>
    <name evidence="3" type="ORF">MLE19_10270</name>
</gene>
<keyword evidence="4" id="KW-1185">Reference proteome</keyword>
<keyword evidence="1" id="KW-0732">Signal</keyword>
<feature type="signal peptide" evidence="1">
    <location>
        <begin position="1"/>
        <end position="23"/>
    </location>
</feature>